<keyword evidence="1" id="KW-0812">Transmembrane</keyword>
<proteinExistence type="predicted"/>
<feature type="transmembrane region" description="Helical" evidence="1">
    <location>
        <begin position="6"/>
        <end position="26"/>
    </location>
</feature>
<feature type="transmembrane region" description="Helical" evidence="1">
    <location>
        <begin position="33"/>
        <end position="54"/>
    </location>
</feature>
<sequence>MESISAFITTLVTTIILMTAVELIAPDNSIKKYINFVLGLILISVMLTPIVSLFSKGETKVINEINRYEKEFVKMDKNEDKGRVDRNREESFKNNLNKNCNKLLEEEFKGREFESDISCNIDIKNMTYDIDKVKIGVKDDSIKKIQKIEINRSDSSAVIGSQTKEEEVNGETEIKIYLEQILNIKAKNIEIYKQEK</sequence>
<dbReference type="InterPro" id="IPR014245">
    <property type="entry name" value="Spore_III_AF"/>
</dbReference>
<dbReference type="OrthoDB" id="2375554at2"/>
<dbReference type="STRING" id="94869.SAMN04488529_101619"/>
<dbReference type="AlphaFoldDB" id="A0A1H0MYJ6"/>
<protein>
    <submittedName>
        <fullName evidence="3">Stage III sporulation protein AF</fullName>
    </submittedName>
</protein>
<reference evidence="2 5" key="2">
    <citation type="submission" date="2020-08" db="EMBL/GenBank/DDBJ databases">
        <title>Clostridia isolated from Swiss meat.</title>
        <authorList>
            <person name="Wambui J."/>
            <person name="Stevens M.J.A."/>
            <person name="Stephan R."/>
        </authorList>
    </citation>
    <scope>NUCLEOTIDE SEQUENCE [LARGE SCALE GENOMIC DNA]</scope>
    <source>
        <strain evidence="2 5">CM001</strain>
    </source>
</reference>
<dbReference type="RefSeq" id="WP_089965703.1">
    <property type="nucleotide sequence ID" value="NZ_FNJM01000001.1"/>
</dbReference>
<accession>A0A1H0MYJ6</accession>
<dbReference type="Pfam" id="PF09581">
    <property type="entry name" value="Spore_III_AF"/>
    <property type="match status" value="1"/>
</dbReference>
<dbReference type="Proteomes" id="UP000198597">
    <property type="component" value="Unassembled WGS sequence"/>
</dbReference>
<dbReference type="NCBIfam" id="TIGR02896">
    <property type="entry name" value="spore_III_AF"/>
    <property type="match status" value="1"/>
</dbReference>
<dbReference type="EMBL" id="FNJM01000001">
    <property type="protein sequence ID" value="SDO85539.1"/>
    <property type="molecule type" value="Genomic_DNA"/>
</dbReference>
<evidence type="ECO:0000313" key="3">
    <source>
        <dbReference type="EMBL" id="SDO85539.1"/>
    </source>
</evidence>
<evidence type="ECO:0000313" key="2">
    <source>
        <dbReference type="EMBL" id="MBB6716183.1"/>
    </source>
</evidence>
<reference evidence="3 4" key="1">
    <citation type="submission" date="2016-10" db="EMBL/GenBank/DDBJ databases">
        <authorList>
            <person name="de Groot N.N."/>
        </authorList>
    </citation>
    <scope>NUCLEOTIDE SEQUENCE [LARGE SCALE GENOMIC DNA]</scope>
    <source>
        <strain evidence="3 4">DSM 12272</strain>
    </source>
</reference>
<evidence type="ECO:0000256" key="1">
    <source>
        <dbReference type="SAM" id="Phobius"/>
    </source>
</evidence>
<evidence type="ECO:0000313" key="4">
    <source>
        <dbReference type="Proteomes" id="UP000198597"/>
    </source>
</evidence>
<keyword evidence="1" id="KW-0472">Membrane</keyword>
<dbReference type="Proteomes" id="UP000585258">
    <property type="component" value="Unassembled WGS sequence"/>
</dbReference>
<keyword evidence="1" id="KW-1133">Transmembrane helix</keyword>
<organism evidence="3 4">
    <name type="scientific">Clostridium gasigenes</name>
    <dbReference type="NCBI Taxonomy" id="94869"/>
    <lineage>
        <taxon>Bacteria</taxon>
        <taxon>Bacillati</taxon>
        <taxon>Bacillota</taxon>
        <taxon>Clostridia</taxon>
        <taxon>Eubacteriales</taxon>
        <taxon>Clostridiaceae</taxon>
        <taxon>Clostridium</taxon>
    </lineage>
</organism>
<dbReference type="EMBL" id="JACKWY010000012">
    <property type="protein sequence ID" value="MBB6716183.1"/>
    <property type="molecule type" value="Genomic_DNA"/>
</dbReference>
<name>A0A1H0MYJ6_9CLOT</name>
<keyword evidence="4" id="KW-1185">Reference proteome</keyword>
<evidence type="ECO:0000313" key="5">
    <source>
        <dbReference type="Proteomes" id="UP000585258"/>
    </source>
</evidence>
<gene>
    <name evidence="2" type="primary">spoIIIAF</name>
    <name evidence="2" type="ORF">H7E68_15875</name>
    <name evidence="3" type="ORF">SAMN04488529_101619</name>
</gene>